<dbReference type="SUPFAM" id="SSF52540">
    <property type="entry name" value="P-loop containing nucleoside triphosphate hydrolases"/>
    <property type="match status" value="1"/>
</dbReference>
<dbReference type="Proteomes" id="UP001515480">
    <property type="component" value="Unassembled WGS sequence"/>
</dbReference>
<dbReference type="GO" id="GO:0051015">
    <property type="term" value="F:actin filament binding"/>
    <property type="evidence" value="ECO:0007669"/>
    <property type="project" value="TreeGrafter"/>
</dbReference>
<dbReference type="CDD" id="cd00124">
    <property type="entry name" value="MYSc"/>
    <property type="match status" value="1"/>
</dbReference>
<dbReference type="PRINTS" id="PR00193">
    <property type="entry name" value="MYOSINHEAVY"/>
</dbReference>
<evidence type="ECO:0000256" key="5">
    <source>
        <dbReference type="ARBA" id="ARBA00023203"/>
    </source>
</evidence>
<keyword evidence="5 6" id="KW-0009">Actin-binding</keyword>
<dbReference type="EMBL" id="JBGBPQ010000010">
    <property type="protein sequence ID" value="KAL1518502.1"/>
    <property type="molecule type" value="Genomic_DNA"/>
</dbReference>
<name>A0AB34JBL7_PRYPA</name>
<comment type="similarity">
    <text evidence="6">Belongs to the TRAFAC class myosin-kinesin ATPase superfamily. Myosin family.</text>
</comment>
<keyword evidence="3 6" id="KW-0518">Myosin</keyword>
<dbReference type="InterPro" id="IPR036961">
    <property type="entry name" value="Kinesin_motor_dom_sf"/>
</dbReference>
<dbReference type="Pfam" id="PF00063">
    <property type="entry name" value="Myosin_head"/>
    <property type="match status" value="1"/>
</dbReference>
<dbReference type="Gene3D" id="1.20.120.720">
    <property type="entry name" value="Myosin VI head, motor domain, U50 subdomain"/>
    <property type="match status" value="1"/>
</dbReference>
<evidence type="ECO:0000256" key="4">
    <source>
        <dbReference type="ARBA" id="ARBA00023175"/>
    </source>
</evidence>
<evidence type="ECO:0000259" key="7">
    <source>
        <dbReference type="PROSITE" id="PS51456"/>
    </source>
</evidence>
<dbReference type="AlphaFoldDB" id="A0AB34JBL7"/>
<dbReference type="SMART" id="SM00242">
    <property type="entry name" value="MYSc"/>
    <property type="match status" value="1"/>
</dbReference>
<gene>
    <name evidence="8" type="ORF">AB1Y20_002793</name>
</gene>
<protein>
    <recommendedName>
        <fullName evidence="7">Myosin motor domain-containing protein</fullName>
    </recommendedName>
</protein>
<dbReference type="PANTHER" id="PTHR13140:SF706">
    <property type="entry name" value="DILUTE CLASS UNCONVENTIONAL MYOSIN, ISOFORM C"/>
    <property type="match status" value="1"/>
</dbReference>
<evidence type="ECO:0000256" key="1">
    <source>
        <dbReference type="ARBA" id="ARBA00022741"/>
    </source>
</evidence>
<dbReference type="Gene3D" id="3.40.850.10">
    <property type="entry name" value="Kinesin motor domain"/>
    <property type="match status" value="1"/>
</dbReference>
<dbReference type="Gene3D" id="1.20.58.530">
    <property type="match status" value="1"/>
</dbReference>
<dbReference type="PANTHER" id="PTHR13140">
    <property type="entry name" value="MYOSIN"/>
    <property type="match status" value="1"/>
</dbReference>
<comment type="caution">
    <text evidence="6">Lacks conserved residue(s) required for the propagation of feature annotation.</text>
</comment>
<feature type="binding site" evidence="6">
    <location>
        <begin position="165"/>
        <end position="172"/>
    </location>
    <ligand>
        <name>ATP</name>
        <dbReference type="ChEBI" id="CHEBI:30616"/>
    </ligand>
</feature>
<dbReference type="GO" id="GO:0005524">
    <property type="term" value="F:ATP binding"/>
    <property type="evidence" value="ECO:0007669"/>
    <property type="project" value="UniProtKB-UniRule"/>
</dbReference>
<proteinExistence type="inferred from homology"/>
<dbReference type="GO" id="GO:0000146">
    <property type="term" value="F:microfilament motor activity"/>
    <property type="evidence" value="ECO:0007669"/>
    <property type="project" value="TreeGrafter"/>
</dbReference>
<evidence type="ECO:0000256" key="6">
    <source>
        <dbReference type="PROSITE-ProRule" id="PRU00782"/>
    </source>
</evidence>
<evidence type="ECO:0000313" key="9">
    <source>
        <dbReference type="Proteomes" id="UP001515480"/>
    </source>
</evidence>
<accession>A0AB34JBL7</accession>
<feature type="domain" description="Myosin motor" evidence="7">
    <location>
        <begin position="60"/>
        <end position="681"/>
    </location>
</feature>
<evidence type="ECO:0000256" key="3">
    <source>
        <dbReference type="ARBA" id="ARBA00023123"/>
    </source>
</evidence>
<dbReference type="GO" id="GO:0005737">
    <property type="term" value="C:cytoplasm"/>
    <property type="evidence" value="ECO:0007669"/>
    <property type="project" value="TreeGrafter"/>
</dbReference>
<dbReference type="InterPro" id="IPR001609">
    <property type="entry name" value="Myosin_head_motor_dom-like"/>
</dbReference>
<dbReference type="GO" id="GO:0016459">
    <property type="term" value="C:myosin complex"/>
    <property type="evidence" value="ECO:0007669"/>
    <property type="project" value="UniProtKB-KW"/>
</dbReference>
<keyword evidence="2 6" id="KW-0067">ATP-binding</keyword>
<reference evidence="8 9" key="1">
    <citation type="journal article" date="2024" name="Science">
        <title>Giant polyketide synthase enzymes in the biosynthesis of giant marine polyether toxins.</title>
        <authorList>
            <person name="Fallon T.R."/>
            <person name="Shende V.V."/>
            <person name="Wierzbicki I.H."/>
            <person name="Pendleton A.L."/>
            <person name="Watervoot N.F."/>
            <person name="Auber R.P."/>
            <person name="Gonzalez D.J."/>
            <person name="Wisecaver J.H."/>
            <person name="Moore B.S."/>
        </authorList>
    </citation>
    <scope>NUCLEOTIDE SEQUENCE [LARGE SCALE GENOMIC DNA]</scope>
    <source>
        <strain evidence="8 9">12B1</strain>
    </source>
</reference>
<evidence type="ECO:0000313" key="8">
    <source>
        <dbReference type="EMBL" id="KAL1518502.1"/>
    </source>
</evidence>
<dbReference type="InterPro" id="IPR027417">
    <property type="entry name" value="P-loop_NTPase"/>
</dbReference>
<dbReference type="GO" id="GO:0007015">
    <property type="term" value="P:actin filament organization"/>
    <property type="evidence" value="ECO:0007669"/>
    <property type="project" value="TreeGrafter"/>
</dbReference>
<keyword evidence="1 6" id="KW-0547">Nucleotide-binding</keyword>
<evidence type="ECO:0000256" key="2">
    <source>
        <dbReference type="ARBA" id="ARBA00022840"/>
    </source>
</evidence>
<dbReference type="PROSITE" id="PS51456">
    <property type="entry name" value="MYOSIN_MOTOR"/>
    <property type="match status" value="1"/>
</dbReference>
<keyword evidence="9" id="KW-1185">Reference proteome</keyword>
<organism evidence="8 9">
    <name type="scientific">Prymnesium parvum</name>
    <name type="common">Toxic golden alga</name>
    <dbReference type="NCBI Taxonomy" id="97485"/>
    <lineage>
        <taxon>Eukaryota</taxon>
        <taxon>Haptista</taxon>
        <taxon>Haptophyta</taxon>
        <taxon>Prymnesiophyceae</taxon>
        <taxon>Prymnesiales</taxon>
        <taxon>Prymnesiaceae</taxon>
        <taxon>Prymnesium</taxon>
    </lineage>
</organism>
<dbReference type="GO" id="GO:0016020">
    <property type="term" value="C:membrane"/>
    <property type="evidence" value="ECO:0007669"/>
    <property type="project" value="TreeGrafter"/>
</dbReference>
<sequence>MAWQPSDRVWLRTEEEGTPFAIAVVISASAHDCRCRVEHTGVEVKVPFHELQRANAAVQDDCDDLSKLSHLNEPALFHLVQLRYKRLKQIYTRAGPILLALNPFAKLSIYTAKDIEAYASFAESSSEEAGERVVPILPPHVYEVAAAAYDDLKRRGRSQSVIINGESGAGKTETAKIILRFLTHSAASASAATGAELTQRLHQSSPVLESFGNCRTARNDNSSRFGKLTRLHFSLGGALLGGSVERYLLEKSRVVAPEEGERSYHSFYQLCAGADSSLRDELSLGPSAESAAGFAYLVRGGCTKVNGVDDASEFAATCEALSGILQQSSGGSPLEIWRVLGGILHLGNVNFVVDGTNDEDGLLSSEPQSLPDTNREPAALIGSSLESLRLCALIWEIEEERLLEVLLRRTIVAGTELCELRMSCAEATAARDALAKASYERVFDLLVHYVNLSLSQEGQRHSKAEICLLDIFGMETLAVNGFEQLLINYANEKLQAHFTAAAISLVQSEYQAEGLPFDRIEYTDNSAVIELLEGKGVSILSVLDDHRRVRLDGVLLQAGATDESYVQLLHSRFASHPSFDLPRFGMDGFVVHHFAGEVEYNASGFLMKNKDSLFAELPNAMRTSKRDFIRELFQHSIRDAGGSQCVAFPCASREQCFAVAQRSTRPHRSALAPMMPTFRTQ</sequence>
<comment type="caution">
    <text evidence="8">The sequence shown here is derived from an EMBL/GenBank/DDBJ whole genome shotgun (WGS) entry which is preliminary data.</text>
</comment>
<keyword evidence="4 6" id="KW-0505">Motor protein</keyword>